<protein>
    <submittedName>
        <fullName evidence="1">WD40-like beta Propeller containing protein</fullName>
    </submittedName>
</protein>
<dbReference type="EMBL" id="CP002691">
    <property type="protein sequence ID" value="AEE49245.1"/>
    <property type="molecule type" value="Genomic_DNA"/>
</dbReference>
<name>F4KW57_HALH1</name>
<evidence type="ECO:0000313" key="1">
    <source>
        <dbReference type="EMBL" id="AEE49245.1"/>
    </source>
</evidence>
<reference key="2">
    <citation type="submission" date="2011-04" db="EMBL/GenBank/DDBJ databases">
        <title>Complete sequence of chromosome of Haliscomenobacter hydrossis DSM 1100.</title>
        <authorList>
            <consortium name="US DOE Joint Genome Institute (JGI-PGF)"/>
            <person name="Lucas S."/>
            <person name="Han J."/>
            <person name="Lapidus A."/>
            <person name="Bruce D."/>
            <person name="Goodwin L."/>
            <person name="Pitluck S."/>
            <person name="Peters L."/>
            <person name="Kyrpides N."/>
            <person name="Mavromatis K."/>
            <person name="Ivanova N."/>
            <person name="Ovchinnikova G."/>
            <person name="Pagani I."/>
            <person name="Daligault H."/>
            <person name="Detter J.C."/>
            <person name="Han C."/>
            <person name="Land M."/>
            <person name="Hauser L."/>
            <person name="Markowitz V."/>
            <person name="Cheng J.-F."/>
            <person name="Hugenholtz P."/>
            <person name="Woyke T."/>
            <person name="Wu D."/>
            <person name="Verbarg S."/>
            <person name="Frueling A."/>
            <person name="Brambilla E."/>
            <person name="Klenk H.-P."/>
            <person name="Eisen J.A."/>
        </authorList>
    </citation>
    <scope>NUCLEOTIDE SEQUENCE</scope>
    <source>
        <strain>DSM 1100</strain>
    </source>
</reference>
<dbReference type="HOGENOM" id="CLU_365933_0_0_10"/>
<dbReference type="Proteomes" id="UP000008461">
    <property type="component" value="Chromosome"/>
</dbReference>
<dbReference type="SUPFAM" id="SSF82171">
    <property type="entry name" value="DPP6 N-terminal domain-like"/>
    <property type="match status" value="1"/>
</dbReference>
<organism evidence="1 2">
    <name type="scientific">Haliscomenobacter hydrossis (strain ATCC 27775 / DSM 1100 / LMG 10767 / O)</name>
    <dbReference type="NCBI Taxonomy" id="760192"/>
    <lineage>
        <taxon>Bacteria</taxon>
        <taxon>Pseudomonadati</taxon>
        <taxon>Bacteroidota</taxon>
        <taxon>Saprospiria</taxon>
        <taxon>Saprospirales</taxon>
        <taxon>Haliscomenobacteraceae</taxon>
        <taxon>Haliscomenobacter</taxon>
    </lineage>
</organism>
<dbReference type="eggNOG" id="COG0823">
    <property type="taxonomic scope" value="Bacteria"/>
</dbReference>
<dbReference type="AlphaFoldDB" id="F4KW57"/>
<gene>
    <name evidence="1" type="ordered locus">Halhy_1350</name>
</gene>
<dbReference type="Gene3D" id="2.120.10.30">
    <property type="entry name" value="TolB, C-terminal domain"/>
    <property type="match status" value="1"/>
</dbReference>
<evidence type="ECO:0000313" key="2">
    <source>
        <dbReference type="Proteomes" id="UP000008461"/>
    </source>
</evidence>
<dbReference type="Pfam" id="PF07676">
    <property type="entry name" value="PD40"/>
    <property type="match status" value="1"/>
</dbReference>
<proteinExistence type="predicted"/>
<reference evidence="1 2" key="1">
    <citation type="journal article" date="2011" name="Stand. Genomic Sci.">
        <title>Complete genome sequence of Haliscomenobacter hydrossis type strain (O).</title>
        <authorList>
            <consortium name="US DOE Joint Genome Institute (JGI-PGF)"/>
            <person name="Daligault H."/>
            <person name="Lapidus A."/>
            <person name="Zeytun A."/>
            <person name="Nolan M."/>
            <person name="Lucas S."/>
            <person name="Del Rio T.G."/>
            <person name="Tice H."/>
            <person name="Cheng J.F."/>
            <person name="Tapia R."/>
            <person name="Han C."/>
            <person name="Goodwin L."/>
            <person name="Pitluck S."/>
            <person name="Liolios K."/>
            <person name="Pagani I."/>
            <person name="Ivanova N."/>
            <person name="Huntemann M."/>
            <person name="Mavromatis K."/>
            <person name="Mikhailova N."/>
            <person name="Pati A."/>
            <person name="Chen A."/>
            <person name="Palaniappan K."/>
            <person name="Land M."/>
            <person name="Hauser L."/>
            <person name="Brambilla E.M."/>
            <person name="Rohde M."/>
            <person name="Verbarg S."/>
            <person name="Goker M."/>
            <person name="Bristow J."/>
            <person name="Eisen J.A."/>
            <person name="Markowitz V."/>
            <person name="Hugenholtz P."/>
            <person name="Kyrpides N.C."/>
            <person name="Klenk H.P."/>
            <person name="Woyke T."/>
        </authorList>
    </citation>
    <scope>NUCLEOTIDE SEQUENCE [LARGE SCALE GENOMIC DNA]</scope>
    <source>
        <strain evidence="2">ATCC 27775 / DSM 1100 / LMG 10767 / O</strain>
    </source>
</reference>
<accession>F4KW57</accession>
<dbReference type="InterPro" id="IPR011659">
    <property type="entry name" value="WD40"/>
</dbReference>
<dbReference type="OrthoDB" id="1110381at2"/>
<dbReference type="RefSeq" id="WP_013763799.1">
    <property type="nucleotide sequence ID" value="NC_015510.1"/>
</dbReference>
<dbReference type="KEGG" id="hhy:Halhy_1350"/>
<dbReference type="STRING" id="760192.Halhy_1350"/>
<dbReference type="InterPro" id="IPR011042">
    <property type="entry name" value="6-blade_b-propeller_TolB-like"/>
</dbReference>
<sequence length="762" mass="87207">MSLRPYFCSVLLVLLSLSGFSQVKKGYKFLAKKNYPAARTAFLKQYQHPVYATGARTGLVQIRLAEQEKQLDSLFKLADQLYLAAEKWEALSPKSRKKLVKKTGVDTTRFRELFAEIESRALVQYHDSTGILVFDQHLYHFPDTPAVAIFQQREGLRAKMVAWHLKSLRQANYAILDALYNHHYDLLSQRGKRYPDYVYSFILDAFIKEHTYRNLATFVKEQPGHWFSEACWSEQAVEVLRQDSVQLALGFLRQYPYFILDDWMDLHINRLTNDGLLIDSTEYNPTEWTQIQELRLGWDLMKQLRSGKRTPSYDQDLLRYLQITAPSKRGYDLFRLALSAYQRRAAWDKALQLLKTAQQLYPDVMPPDCDKRYLFYTSKNEWFKTAIDIMQRPADGFSIEPVPGLSQADREELAPVFSPDGRSLYLALENGRNGLDIYISHFDVQQNFWQTPQRVASLSSAADDIPYSVTRDGREFLLAQGGKLMMSTYGASDWQKPFGLPLTVNEFPWVGRATLSPDGRCLIFEGSGNKKEAHEVEPPFIHLYRMVKGESRFGWGNPQIMASLIIEGGEERTPAFGPDGNLYFIADRWPSLGQGDVFVTRSTKDDWSEWTKPENLGKEVNTLGEEKHWLSIAPDNTSAIFATDELSKKHESELYSMALPGIAKAEKHQILNLPVGNIGQHLSPSKRREMVLQIRDAATDQLISEVKPQGELRFIVSLPGAWTKIRYQVFESAKSVVPLTQVGEYVLKPGGLQELPELILLQ</sequence>
<keyword evidence="2" id="KW-1185">Reference proteome</keyword>